<dbReference type="PANTHER" id="PTHR30344">
    <property type="entry name" value="6-PHOSPHOGLUCONOLACTONASE-RELATED"/>
    <property type="match status" value="1"/>
</dbReference>
<name>A0AAN6ZTX5_9PEZI</name>
<keyword evidence="3" id="KW-1185">Reference proteome</keyword>
<evidence type="ECO:0000313" key="3">
    <source>
        <dbReference type="Proteomes" id="UP001302745"/>
    </source>
</evidence>
<gene>
    <name evidence="2" type="ORF">C8A00DRAFT_45881</name>
</gene>
<dbReference type="SUPFAM" id="SSF75011">
    <property type="entry name" value="3-carboxy-cis,cis-mucoante lactonizing enzyme"/>
    <property type="match status" value="1"/>
</dbReference>
<organism evidence="2 3">
    <name type="scientific">Chaetomidium leptoderma</name>
    <dbReference type="NCBI Taxonomy" id="669021"/>
    <lineage>
        <taxon>Eukaryota</taxon>
        <taxon>Fungi</taxon>
        <taxon>Dikarya</taxon>
        <taxon>Ascomycota</taxon>
        <taxon>Pezizomycotina</taxon>
        <taxon>Sordariomycetes</taxon>
        <taxon>Sordariomycetidae</taxon>
        <taxon>Sordariales</taxon>
        <taxon>Chaetomiaceae</taxon>
        <taxon>Chaetomidium</taxon>
    </lineage>
</organism>
<dbReference type="InterPro" id="IPR015943">
    <property type="entry name" value="WD40/YVTN_repeat-like_dom_sf"/>
</dbReference>
<reference evidence="2" key="1">
    <citation type="journal article" date="2023" name="Mol. Phylogenet. Evol.">
        <title>Genome-scale phylogeny and comparative genomics of the fungal order Sordariales.</title>
        <authorList>
            <person name="Hensen N."/>
            <person name="Bonometti L."/>
            <person name="Westerberg I."/>
            <person name="Brannstrom I.O."/>
            <person name="Guillou S."/>
            <person name="Cros-Aarteil S."/>
            <person name="Calhoun S."/>
            <person name="Haridas S."/>
            <person name="Kuo A."/>
            <person name="Mondo S."/>
            <person name="Pangilinan J."/>
            <person name="Riley R."/>
            <person name="LaButti K."/>
            <person name="Andreopoulos B."/>
            <person name="Lipzen A."/>
            <person name="Chen C."/>
            <person name="Yan M."/>
            <person name="Daum C."/>
            <person name="Ng V."/>
            <person name="Clum A."/>
            <person name="Steindorff A."/>
            <person name="Ohm R.A."/>
            <person name="Martin F."/>
            <person name="Silar P."/>
            <person name="Natvig D.O."/>
            <person name="Lalanne C."/>
            <person name="Gautier V."/>
            <person name="Ament-Velasquez S.L."/>
            <person name="Kruys A."/>
            <person name="Hutchinson M.I."/>
            <person name="Powell A.J."/>
            <person name="Barry K."/>
            <person name="Miller A.N."/>
            <person name="Grigoriev I.V."/>
            <person name="Debuchy R."/>
            <person name="Gladieux P."/>
            <person name="Hiltunen Thoren M."/>
            <person name="Johannesson H."/>
        </authorList>
    </citation>
    <scope>NUCLEOTIDE SEQUENCE</scope>
    <source>
        <strain evidence="2">CBS 538.74</strain>
    </source>
</reference>
<dbReference type="InterPro" id="IPR050282">
    <property type="entry name" value="Cycloisomerase_2"/>
</dbReference>
<evidence type="ECO:0000313" key="2">
    <source>
        <dbReference type="EMBL" id="KAK4150802.1"/>
    </source>
</evidence>
<comment type="similarity">
    <text evidence="1">Belongs to the cycloisomerase 2 family.</text>
</comment>
<dbReference type="Pfam" id="PF10282">
    <property type="entry name" value="Lactonase"/>
    <property type="match status" value="1"/>
</dbReference>
<dbReference type="Proteomes" id="UP001302745">
    <property type="component" value="Unassembled WGS sequence"/>
</dbReference>
<accession>A0AAN6ZTX5</accession>
<comment type="caution">
    <text evidence="2">The sequence shown here is derived from an EMBL/GenBank/DDBJ whole genome shotgun (WGS) entry which is preliminary data.</text>
</comment>
<dbReference type="PANTHER" id="PTHR30344:SF4">
    <property type="entry name" value="CYCLASE, PUTATIVE (AFU_ORTHOLOGUE AFUA_6G11580)-RELATED"/>
    <property type="match status" value="1"/>
</dbReference>
<evidence type="ECO:0000256" key="1">
    <source>
        <dbReference type="ARBA" id="ARBA00005564"/>
    </source>
</evidence>
<dbReference type="AlphaFoldDB" id="A0AAN6ZTX5"/>
<reference evidence="2" key="2">
    <citation type="submission" date="2023-05" db="EMBL/GenBank/DDBJ databases">
        <authorList>
            <consortium name="Lawrence Berkeley National Laboratory"/>
            <person name="Steindorff A."/>
            <person name="Hensen N."/>
            <person name="Bonometti L."/>
            <person name="Westerberg I."/>
            <person name="Brannstrom I.O."/>
            <person name="Guillou S."/>
            <person name="Cros-Aarteil S."/>
            <person name="Calhoun S."/>
            <person name="Haridas S."/>
            <person name="Kuo A."/>
            <person name="Mondo S."/>
            <person name="Pangilinan J."/>
            <person name="Riley R."/>
            <person name="Labutti K."/>
            <person name="Andreopoulos B."/>
            <person name="Lipzen A."/>
            <person name="Chen C."/>
            <person name="Yanf M."/>
            <person name="Daum C."/>
            <person name="Ng V."/>
            <person name="Clum A."/>
            <person name="Ohm R."/>
            <person name="Martin F."/>
            <person name="Silar P."/>
            <person name="Natvig D."/>
            <person name="Lalanne C."/>
            <person name="Gautier V."/>
            <person name="Ament-Velasquez S.L."/>
            <person name="Kruys A."/>
            <person name="Hutchinson M.I."/>
            <person name="Powell A.J."/>
            <person name="Barry K."/>
            <person name="Miller A.N."/>
            <person name="Grigoriev I.V."/>
            <person name="Debuchy R."/>
            <person name="Gladieux P."/>
            <person name="Thoren M.H."/>
            <person name="Johannesson H."/>
        </authorList>
    </citation>
    <scope>NUCLEOTIDE SEQUENCE</scope>
    <source>
        <strain evidence="2">CBS 538.74</strain>
    </source>
</reference>
<dbReference type="InterPro" id="IPR019405">
    <property type="entry name" value="Lactonase_7-beta_prop"/>
</dbReference>
<dbReference type="Gene3D" id="2.130.10.10">
    <property type="entry name" value="YVTN repeat-like/Quinoprotein amine dehydrogenase"/>
    <property type="match status" value="1"/>
</dbReference>
<sequence length="389" mass="42259">MKVTPGQFLQLGAFAPTVYGAVHNLFVGNLLPPASIYALEFNDETHAFKIIKNHTADASHAWITFDHAKTNIYATSLNESRIASYRVKNATEIELVKAIPASGACFNTTSAFITAMPTAPYYAFSGSWPGPNSCGMSFAADANGTLTSVADSWSYVNTSGVHGLALSPNDRKDGRQLLYSADLSGDLLWTHAINKKTGKVKPVDRFPMSASGMHPRHLVAHPNGQRLYTVMEGDNSVTQSELDPETGAVTKETIRHMLIPIDANTTEYWSAEVMLSPSSRYLWATARTRLNSTTGFVSAFLLSEDGQIVKKLFRVPTTTLGGIANAISPAPWSDEYAAMTDYRKGYVQMWKMEGGKEGREGVVEYSTANVVAQVDIGDGGCCANVIWYS</sequence>
<dbReference type="GO" id="GO:0017057">
    <property type="term" value="F:6-phosphogluconolactonase activity"/>
    <property type="evidence" value="ECO:0007669"/>
    <property type="project" value="TreeGrafter"/>
</dbReference>
<protein>
    <submittedName>
        <fullName evidence="2">Lactonase, 7-bladed beta-propeller-domain-containing protein</fullName>
    </submittedName>
</protein>
<proteinExistence type="inferred from homology"/>
<dbReference type="EMBL" id="MU857050">
    <property type="protein sequence ID" value="KAK4150802.1"/>
    <property type="molecule type" value="Genomic_DNA"/>
</dbReference>